<gene>
    <name evidence="5" type="ORF">ABI_25890</name>
</gene>
<evidence type="ECO:0000313" key="6">
    <source>
        <dbReference type="Proteomes" id="UP000006512"/>
    </source>
</evidence>
<sequence length="334" mass="35626">MSDLHRRTFLAAAIASVVAGSASAGANPVPVIFDTDIGGDVDDTWAILQLLRRPELDLKLVSTEAGNALYRTRLTAKLLTLAGRSDVTIAMGQGPGDGKGPQDAWLGAYQMAEYAGPVRPDAAQAIVDTVMASPEPVTIIAVGPLTELAAALKLEPDLAKNARFVGMHGAVRVGYGGSSKVEPEYNVRVDPAALQTVFDADWISCSITPLDTCGLLYLEGEEMRRVRGSTDPFARAVIANSEAWLPNAPWMPKDFDLTQKSSTLFDNVAVVMACDESDLVMETLKLRVTPEGMTVIDEADGRPVRVASSWKDLAGFKAKLIADLTRHPDSSTAT</sequence>
<evidence type="ECO:0000256" key="2">
    <source>
        <dbReference type="ARBA" id="ARBA00023295"/>
    </source>
</evidence>
<dbReference type="InterPro" id="IPR001910">
    <property type="entry name" value="Inosine/uridine_hydrolase_dom"/>
</dbReference>
<feature type="signal peptide" evidence="3">
    <location>
        <begin position="1"/>
        <end position="26"/>
    </location>
</feature>
<feature type="chain" id="PRO_5003314299" evidence="3">
    <location>
        <begin position="27"/>
        <end position="334"/>
    </location>
</feature>
<dbReference type="InterPro" id="IPR036452">
    <property type="entry name" value="Ribo_hydro-like"/>
</dbReference>
<dbReference type="eggNOG" id="COG1957">
    <property type="taxonomic scope" value="Bacteria"/>
</dbReference>
<dbReference type="PANTHER" id="PTHR12304:SF4">
    <property type="entry name" value="URIDINE NUCLEOSIDASE"/>
    <property type="match status" value="1"/>
</dbReference>
<organism evidence="5 6">
    <name type="scientific">Asticcacaulis biprosthecium C19</name>
    <dbReference type="NCBI Taxonomy" id="715226"/>
    <lineage>
        <taxon>Bacteria</taxon>
        <taxon>Pseudomonadati</taxon>
        <taxon>Pseudomonadota</taxon>
        <taxon>Alphaproteobacteria</taxon>
        <taxon>Caulobacterales</taxon>
        <taxon>Caulobacteraceae</taxon>
        <taxon>Asticcacaulis</taxon>
    </lineage>
</organism>
<dbReference type="Pfam" id="PF01156">
    <property type="entry name" value="IU_nuc_hydro"/>
    <property type="match status" value="1"/>
</dbReference>
<dbReference type="SUPFAM" id="SSF53590">
    <property type="entry name" value="Nucleoside hydrolase"/>
    <property type="match status" value="1"/>
</dbReference>
<accession>F4QPB6</accession>
<proteinExistence type="predicted"/>
<dbReference type="InterPro" id="IPR023186">
    <property type="entry name" value="IUNH"/>
</dbReference>
<dbReference type="InterPro" id="IPR006311">
    <property type="entry name" value="TAT_signal"/>
</dbReference>
<evidence type="ECO:0000256" key="1">
    <source>
        <dbReference type="ARBA" id="ARBA00022801"/>
    </source>
</evidence>
<protein>
    <submittedName>
        <fullName evidence="5">Inosine-uridine preferring nucleoside hydrolase family protein</fullName>
    </submittedName>
</protein>
<keyword evidence="1 5" id="KW-0378">Hydrolase</keyword>
<dbReference type="HOGENOM" id="CLU_036838_10_0_5"/>
<evidence type="ECO:0000256" key="3">
    <source>
        <dbReference type="SAM" id="SignalP"/>
    </source>
</evidence>
<feature type="domain" description="Inosine/uridine-preferring nucleoside hydrolase" evidence="4">
    <location>
        <begin position="31"/>
        <end position="307"/>
    </location>
</feature>
<name>F4QPB6_9CAUL</name>
<evidence type="ECO:0000259" key="4">
    <source>
        <dbReference type="Pfam" id="PF01156"/>
    </source>
</evidence>
<dbReference type="AlphaFoldDB" id="F4QPB6"/>
<dbReference type="Proteomes" id="UP000006512">
    <property type="component" value="Unassembled WGS sequence"/>
</dbReference>
<reference evidence="6" key="1">
    <citation type="submission" date="2011-03" db="EMBL/GenBank/DDBJ databases">
        <title>Draft genome sequence of Brevundimonas diminuta.</title>
        <authorList>
            <person name="Brown P.J.B."/>
            <person name="Buechlein A."/>
            <person name="Hemmerich C."/>
            <person name="Brun Y.V."/>
        </authorList>
    </citation>
    <scope>NUCLEOTIDE SEQUENCE [LARGE SCALE GENOMIC DNA]</scope>
    <source>
        <strain evidence="6">C19</strain>
    </source>
</reference>
<keyword evidence="3" id="KW-0732">Signal</keyword>
<dbReference type="PROSITE" id="PS51318">
    <property type="entry name" value="TAT"/>
    <property type="match status" value="1"/>
</dbReference>
<dbReference type="GO" id="GO:0008477">
    <property type="term" value="F:purine nucleosidase activity"/>
    <property type="evidence" value="ECO:0007669"/>
    <property type="project" value="TreeGrafter"/>
</dbReference>
<evidence type="ECO:0000313" key="5">
    <source>
        <dbReference type="EMBL" id="EGF91174.1"/>
    </source>
</evidence>
<dbReference type="GO" id="GO:0005829">
    <property type="term" value="C:cytosol"/>
    <property type="evidence" value="ECO:0007669"/>
    <property type="project" value="TreeGrafter"/>
</dbReference>
<dbReference type="GO" id="GO:0006152">
    <property type="term" value="P:purine nucleoside catabolic process"/>
    <property type="evidence" value="ECO:0007669"/>
    <property type="project" value="TreeGrafter"/>
</dbReference>
<dbReference type="STRING" id="715226.ABI_25890"/>
<keyword evidence="2" id="KW-0326">Glycosidase</keyword>
<dbReference type="EMBL" id="GL883078">
    <property type="protein sequence ID" value="EGF91174.1"/>
    <property type="molecule type" value="Genomic_DNA"/>
</dbReference>
<dbReference type="RefSeq" id="WP_006273368.1">
    <property type="nucleotide sequence ID" value="NZ_GL883078.1"/>
</dbReference>
<dbReference type="Gene3D" id="3.90.245.10">
    <property type="entry name" value="Ribonucleoside hydrolase-like"/>
    <property type="match status" value="1"/>
</dbReference>
<dbReference type="OrthoDB" id="2530052at2"/>
<dbReference type="PANTHER" id="PTHR12304">
    <property type="entry name" value="INOSINE-URIDINE PREFERRING NUCLEOSIDE HYDROLASE"/>
    <property type="match status" value="1"/>
</dbReference>
<keyword evidence="6" id="KW-1185">Reference proteome</keyword>